<feature type="signal peptide" evidence="1">
    <location>
        <begin position="1"/>
        <end position="19"/>
    </location>
</feature>
<organism evidence="2 3">
    <name type="scientific">Sphingomonas abaci</name>
    <dbReference type="NCBI Taxonomy" id="237611"/>
    <lineage>
        <taxon>Bacteria</taxon>
        <taxon>Pseudomonadati</taxon>
        <taxon>Pseudomonadota</taxon>
        <taxon>Alphaproteobacteria</taxon>
        <taxon>Sphingomonadales</taxon>
        <taxon>Sphingomonadaceae</taxon>
        <taxon>Sphingomonas</taxon>
    </lineage>
</organism>
<dbReference type="Pfam" id="PF09694">
    <property type="entry name" value="Gcw_chp"/>
    <property type="match status" value="1"/>
</dbReference>
<feature type="chain" id="PRO_5031233310" description="Porin domain-containing protein" evidence="1">
    <location>
        <begin position="20"/>
        <end position="253"/>
    </location>
</feature>
<keyword evidence="1" id="KW-0732">Signal</keyword>
<dbReference type="InterPro" id="IPR010239">
    <property type="entry name" value="CHP02001"/>
</dbReference>
<sequence>MMRWTMIAGVALLALPRMAAAQGAITDPPHAGPRLQAGVAVATDERRRGLSWSGGRAVIAGEAAATIGAVTGAARITALRGGARADGADAVADLSLTGGIDAGGFRIEAGGVAHLFGGARTRMDYGELTLAARYAFGPAQFEAGIDYAPDQAAIGGDNAYVHAGATAGIPGTPWTVLAGAGRSFGGSGDPRADRLRPGGDYGDWRIGVEHVRGPLVLGLTYTGTDLSDDRLPSRFADRANSGDRLTASARLGF</sequence>
<name>A0A7W7AL56_9SPHN</name>
<dbReference type="Proteomes" id="UP000574769">
    <property type="component" value="Unassembled WGS sequence"/>
</dbReference>
<keyword evidence="3" id="KW-1185">Reference proteome</keyword>
<proteinExistence type="predicted"/>
<dbReference type="EMBL" id="JACHNY010000007">
    <property type="protein sequence ID" value="MBB4619059.1"/>
    <property type="molecule type" value="Genomic_DNA"/>
</dbReference>
<evidence type="ECO:0000256" key="1">
    <source>
        <dbReference type="SAM" id="SignalP"/>
    </source>
</evidence>
<evidence type="ECO:0008006" key="4">
    <source>
        <dbReference type="Google" id="ProtNLM"/>
    </source>
</evidence>
<dbReference type="AlphaFoldDB" id="A0A7W7AL56"/>
<reference evidence="2 3" key="1">
    <citation type="submission" date="2020-08" db="EMBL/GenBank/DDBJ databases">
        <title>Genomic Encyclopedia of Type Strains, Phase IV (KMG-IV): sequencing the most valuable type-strain genomes for metagenomic binning, comparative biology and taxonomic classification.</title>
        <authorList>
            <person name="Goeker M."/>
        </authorList>
    </citation>
    <scope>NUCLEOTIDE SEQUENCE [LARGE SCALE GENOMIC DNA]</scope>
    <source>
        <strain evidence="2 3">DSM 15867</strain>
    </source>
</reference>
<evidence type="ECO:0000313" key="2">
    <source>
        <dbReference type="EMBL" id="MBB4619059.1"/>
    </source>
</evidence>
<evidence type="ECO:0000313" key="3">
    <source>
        <dbReference type="Proteomes" id="UP000574769"/>
    </source>
</evidence>
<gene>
    <name evidence="2" type="ORF">GGQ96_003209</name>
</gene>
<dbReference type="RefSeq" id="WP_246360658.1">
    <property type="nucleotide sequence ID" value="NZ_JACHNY010000007.1"/>
</dbReference>
<accession>A0A7W7AL56</accession>
<protein>
    <recommendedName>
        <fullName evidence="4">Porin domain-containing protein</fullName>
    </recommendedName>
</protein>
<comment type="caution">
    <text evidence="2">The sequence shown here is derived from an EMBL/GenBank/DDBJ whole genome shotgun (WGS) entry which is preliminary data.</text>
</comment>